<comment type="similarity">
    <text evidence="1">Belongs to the YoeB family.</text>
</comment>
<evidence type="ECO:0000313" key="8">
    <source>
        <dbReference type="EMBL" id="HIU40232.1"/>
    </source>
</evidence>
<dbReference type="GO" id="GO:0006401">
    <property type="term" value="P:RNA catabolic process"/>
    <property type="evidence" value="ECO:0007669"/>
    <property type="project" value="InterPro"/>
</dbReference>
<comment type="caution">
    <text evidence="8">The sequence shown here is derived from an EMBL/GenBank/DDBJ whole genome shotgun (WGS) entry which is preliminary data.</text>
</comment>
<protein>
    <recommendedName>
        <fullName evidence="7">Endoribonuclease YoeB</fullName>
    </recommendedName>
    <alternativeName>
        <fullName evidence="6">Putative mRNA interferase YoeB</fullName>
    </alternativeName>
</protein>
<dbReference type="AlphaFoldDB" id="A0A9D1IMY6"/>
<keyword evidence="3" id="KW-0540">Nuclease</keyword>
<dbReference type="Pfam" id="PF06769">
    <property type="entry name" value="YoeB_toxin"/>
    <property type="match status" value="1"/>
</dbReference>
<sequence length="88" mass="10892">MYNIKFSKLAIKDKKLIERSKLLKIVNNLLCKIKEDPFCYPPSYEKLNFKYKMYSRRINAQHRLVYMVNEPKKEIYVIRMWTHYENIK</sequence>
<keyword evidence="5" id="KW-0378">Hydrolase</keyword>
<dbReference type="InterPro" id="IPR035093">
    <property type="entry name" value="RelE/ParE_toxin_dom_sf"/>
</dbReference>
<dbReference type="PANTHER" id="PTHR38039">
    <property type="entry name" value="TOXIN YOEB"/>
    <property type="match status" value="1"/>
</dbReference>
<accession>A0A9D1IMY6</accession>
<dbReference type="Proteomes" id="UP000824074">
    <property type="component" value="Unassembled WGS sequence"/>
</dbReference>
<dbReference type="SUPFAM" id="SSF143011">
    <property type="entry name" value="RelE-like"/>
    <property type="match status" value="1"/>
</dbReference>
<evidence type="ECO:0000256" key="1">
    <source>
        <dbReference type="ARBA" id="ARBA00008172"/>
    </source>
</evidence>
<gene>
    <name evidence="8" type="ORF">IAB68_02890</name>
</gene>
<dbReference type="GO" id="GO:0045892">
    <property type="term" value="P:negative regulation of DNA-templated transcription"/>
    <property type="evidence" value="ECO:0007669"/>
    <property type="project" value="TreeGrafter"/>
</dbReference>
<dbReference type="NCBIfam" id="TIGR02116">
    <property type="entry name" value="toxin_Txe_YoeB"/>
    <property type="match status" value="1"/>
</dbReference>
<evidence type="ECO:0000256" key="2">
    <source>
        <dbReference type="ARBA" id="ARBA00022649"/>
    </source>
</evidence>
<evidence type="ECO:0000256" key="7">
    <source>
        <dbReference type="ARBA" id="ARBA00050056"/>
    </source>
</evidence>
<keyword evidence="4" id="KW-0255">Endonuclease</keyword>
<reference evidence="8" key="1">
    <citation type="submission" date="2020-10" db="EMBL/GenBank/DDBJ databases">
        <authorList>
            <person name="Gilroy R."/>
        </authorList>
    </citation>
    <scope>NUCLEOTIDE SEQUENCE</scope>
    <source>
        <strain evidence="8">CHK193-30670</strain>
    </source>
</reference>
<dbReference type="GO" id="GO:0016787">
    <property type="term" value="F:hydrolase activity"/>
    <property type="evidence" value="ECO:0007669"/>
    <property type="project" value="UniProtKB-KW"/>
</dbReference>
<evidence type="ECO:0000256" key="6">
    <source>
        <dbReference type="ARBA" id="ARBA00030388"/>
    </source>
</evidence>
<dbReference type="PANTHER" id="PTHR38039:SF1">
    <property type="entry name" value="TOXIN YOEB"/>
    <property type="match status" value="1"/>
</dbReference>
<evidence type="ECO:0000256" key="3">
    <source>
        <dbReference type="ARBA" id="ARBA00022722"/>
    </source>
</evidence>
<evidence type="ECO:0000256" key="5">
    <source>
        <dbReference type="ARBA" id="ARBA00022801"/>
    </source>
</evidence>
<dbReference type="InterPro" id="IPR009614">
    <property type="entry name" value="YoeB_toxin"/>
</dbReference>
<dbReference type="EMBL" id="DVMT01000029">
    <property type="protein sequence ID" value="HIU40232.1"/>
    <property type="molecule type" value="Genomic_DNA"/>
</dbReference>
<keyword evidence="2" id="KW-1277">Toxin-antitoxin system</keyword>
<name>A0A9D1IMY6_9FIRM</name>
<reference evidence="8" key="2">
    <citation type="journal article" date="2021" name="PeerJ">
        <title>Extensive microbial diversity within the chicken gut microbiome revealed by metagenomics and culture.</title>
        <authorList>
            <person name="Gilroy R."/>
            <person name="Ravi A."/>
            <person name="Getino M."/>
            <person name="Pursley I."/>
            <person name="Horton D.L."/>
            <person name="Alikhan N.F."/>
            <person name="Baker D."/>
            <person name="Gharbi K."/>
            <person name="Hall N."/>
            <person name="Watson M."/>
            <person name="Adriaenssens E.M."/>
            <person name="Foster-Nyarko E."/>
            <person name="Jarju S."/>
            <person name="Secka A."/>
            <person name="Antonio M."/>
            <person name="Oren A."/>
            <person name="Chaudhuri R.R."/>
            <person name="La Ragione R."/>
            <person name="Hildebrand F."/>
            <person name="Pallen M.J."/>
        </authorList>
    </citation>
    <scope>NUCLEOTIDE SEQUENCE</scope>
    <source>
        <strain evidence="8">CHK193-30670</strain>
    </source>
</reference>
<proteinExistence type="inferred from homology"/>
<dbReference type="Gene3D" id="3.30.2310.20">
    <property type="entry name" value="RelE-like"/>
    <property type="match status" value="1"/>
</dbReference>
<dbReference type="GO" id="GO:0004519">
    <property type="term" value="F:endonuclease activity"/>
    <property type="evidence" value="ECO:0007669"/>
    <property type="project" value="UniProtKB-KW"/>
</dbReference>
<evidence type="ECO:0000313" key="9">
    <source>
        <dbReference type="Proteomes" id="UP000824074"/>
    </source>
</evidence>
<evidence type="ECO:0000256" key="4">
    <source>
        <dbReference type="ARBA" id="ARBA00022759"/>
    </source>
</evidence>
<organism evidence="8 9">
    <name type="scientific">Candidatus Aphodocola excrementigallinarum</name>
    <dbReference type="NCBI Taxonomy" id="2840670"/>
    <lineage>
        <taxon>Bacteria</taxon>
        <taxon>Bacillati</taxon>
        <taxon>Bacillota</taxon>
        <taxon>Bacilli</taxon>
        <taxon>Candidatus Aphodocola</taxon>
    </lineage>
</organism>